<sequence length="235" mass="26969">MDIGKQLLECLKYKNASNKIEELDEKGLLEQIIPSIKDMKEVGKCRYHIVNSFQHSLYTLGHFESILATDNFVPSHLREGVWEYLNSKDESGFPVLQVLKLGVFLHDVGKPAAKTVDETGRAHFRGHDVTGGQIVLELGKELELSDVTTQKLFRYVRYHMSLLIAYKTGNVGKEILWKQFDELGDDIIGIMLLGYCDLVATRKLLNPLEDNGVIKTYMEFILTNYFYRYKTDKEV</sequence>
<dbReference type="SUPFAM" id="SSF109604">
    <property type="entry name" value="HD-domain/PDEase-like"/>
    <property type="match status" value="1"/>
</dbReference>
<evidence type="ECO:0000256" key="1">
    <source>
        <dbReference type="ARBA" id="ARBA00022741"/>
    </source>
</evidence>
<dbReference type="PANTHER" id="PTHR47545:SF2">
    <property type="entry name" value="CC-ADDING TRNA NUCLEOTIDYLTRANSFERASE"/>
    <property type="match status" value="1"/>
</dbReference>
<dbReference type="Gene3D" id="1.10.3090.10">
    <property type="entry name" value="cca-adding enzyme, domain 2"/>
    <property type="match status" value="1"/>
</dbReference>
<dbReference type="PANTHER" id="PTHR47545">
    <property type="entry name" value="MULTIFUNCTIONAL CCA PROTEIN"/>
    <property type="match status" value="1"/>
</dbReference>
<dbReference type="InterPro" id="IPR050124">
    <property type="entry name" value="tRNA_CCA-adding_enzyme"/>
</dbReference>
<organism evidence="3">
    <name type="scientific">Intestinibacter bartlettii</name>
    <dbReference type="NCBI Taxonomy" id="261299"/>
    <lineage>
        <taxon>Bacteria</taxon>
        <taxon>Bacillati</taxon>
        <taxon>Bacillota</taxon>
        <taxon>Clostridia</taxon>
        <taxon>Peptostreptococcales</taxon>
        <taxon>Peptostreptococcaceae</taxon>
        <taxon>Intestinibacter</taxon>
    </lineage>
</organism>
<dbReference type="RefSeq" id="WP_024037990.1">
    <property type="nucleotide sequence ID" value="NZ_BAABXU010000001.1"/>
</dbReference>
<reference evidence="3" key="1">
    <citation type="submission" date="2019-11" db="EMBL/GenBank/DDBJ databases">
        <authorList>
            <person name="Feng L."/>
        </authorList>
    </citation>
    <scope>NUCLEOTIDE SEQUENCE</scope>
    <source>
        <strain evidence="3">IbartlettiiLFYP30</strain>
    </source>
</reference>
<keyword evidence="4" id="KW-1185">Reference proteome</keyword>
<evidence type="ECO:0000313" key="2">
    <source>
        <dbReference type="EMBL" id="MCB5447053.1"/>
    </source>
</evidence>
<name>A0A6N2YA81_9FIRM</name>
<evidence type="ECO:0000313" key="4">
    <source>
        <dbReference type="Proteomes" id="UP001299409"/>
    </source>
</evidence>
<proteinExistence type="predicted"/>
<reference evidence="2 4" key="2">
    <citation type="submission" date="2021-10" db="EMBL/GenBank/DDBJ databases">
        <title>Collection of gut derived symbiotic bacterial strains cultured from healthy donors.</title>
        <authorList>
            <person name="Lin H."/>
            <person name="Littmann E."/>
            <person name="Claire K."/>
            <person name="Pamer E."/>
        </authorList>
    </citation>
    <scope>NUCLEOTIDE SEQUENCE [LARGE SCALE GENOMIC DNA]</scope>
    <source>
        <strain evidence="2 4">MSK.17.68</strain>
    </source>
</reference>
<dbReference type="EMBL" id="CACRUE010000004">
    <property type="protein sequence ID" value="VYT63635.1"/>
    <property type="molecule type" value="Genomic_DNA"/>
</dbReference>
<accession>A0A6N2YA81</accession>
<dbReference type="Proteomes" id="UP001299409">
    <property type="component" value="Unassembled WGS sequence"/>
</dbReference>
<keyword evidence="1" id="KW-0547">Nucleotide-binding</keyword>
<dbReference type="AlphaFoldDB" id="A0A6N2YA81"/>
<gene>
    <name evidence="3" type="ORF">IBLFYP30_00788</name>
    <name evidence="2" type="ORF">LIP50_12680</name>
</gene>
<protein>
    <submittedName>
        <fullName evidence="2">HD domain-containing protein</fullName>
    </submittedName>
</protein>
<evidence type="ECO:0000313" key="3">
    <source>
        <dbReference type="EMBL" id="VYT63635.1"/>
    </source>
</evidence>
<dbReference type="GO" id="GO:0000166">
    <property type="term" value="F:nucleotide binding"/>
    <property type="evidence" value="ECO:0007669"/>
    <property type="project" value="UniProtKB-KW"/>
</dbReference>
<dbReference type="EMBL" id="JAJBMB010000015">
    <property type="protein sequence ID" value="MCB5447053.1"/>
    <property type="molecule type" value="Genomic_DNA"/>
</dbReference>